<dbReference type="SUPFAM" id="SSF47353">
    <property type="entry name" value="Retrovirus capsid dimerization domain-like"/>
    <property type="match status" value="1"/>
</dbReference>
<dbReference type="Proteomes" id="UP000324222">
    <property type="component" value="Unassembled WGS sequence"/>
</dbReference>
<sequence>MYAVRSGCPLTRKAADLYVSLSPETTKDYNALKKSLLTGFKKTTDGYRLDFRNAKIRNGENYSQFSVHLTRLFQSRLEVSQVQESFYFLKHFMIIDQFLASLNPDLRTFIKEHRPSSLDRAVQLADDWASAHYTIKPSVQCYIRCPYFESWTDVVRAPIKFASVLIGNDPGVRTPKEPYPTFSCDELVSVPGFWSASTVTLPVQSFPKPWSVSQYSASCYFIRLPGLSTSCYFIGMCCGDSCLDH</sequence>
<evidence type="ECO:0000259" key="1">
    <source>
        <dbReference type="PROSITE" id="PS50804"/>
    </source>
</evidence>
<gene>
    <name evidence="2" type="ORF">E2C01_042938</name>
</gene>
<dbReference type="PROSITE" id="PS50804">
    <property type="entry name" value="SCAN_BOX"/>
    <property type="match status" value="1"/>
</dbReference>
<dbReference type="InterPro" id="IPR003309">
    <property type="entry name" value="SCAN_dom"/>
</dbReference>
<organism evidence="2 3">
    <name type="scientific">Portunus trituberculatus</name>
    <name type="common">Swimming crab</name>
    <name type="synonym">Neptunus trituberculatus</name>
    <dbReference type="NCBI Taxonomy" id="210409"/>
    <lineage>
        <taxon>Eukaryota</taxon>
        <taxon>Metazoa</taxon>
        <taxon>Ecdysozoa</taxon>
        <taxon>Arthropoda</taxon>
        <taxon>Crustacea</taxon>
        <taxon>Multicrustacea</taxon>
        <taxon>Malacostraca</taxon>
        <taxon>Eumalacostraca</taxon>
        <taxon>Eucarida</taxon>
        <taxon>Decapoda</taxon>
        <taxon>Pleocyemata</taxon>
        <taxon>Brachyura</taxon>
        <taxon>Eubrachyura</taxon>
        <taxon>Portunoidea</taxon>
        <taxon>Portunidae</taxon>
        <taxon>Portuninae</taxon>
        <taxon>Portunus</taxon>
    </lineage>
</organism>
<keyword evidence="3" id="KW-1185">Reference proteome</keyword>
<dbReference type="Gene3D" id="1.10.4020.10">
    <property type="entry name" value="DNA breaking-rejoining enzymes"/>
    <property type="match status" value="1"/>
</dbReference>
<dbReference type="Pfam" id="PF02023">
    <property type="entry name" value="SCAN"/>
    <property type="match status" value="1"/>
</dbReference>
<dbReference type="AlphaFoldDB" id="A0A5B7FW01"/>
<evidence type="ECO:0000313" key="2">
    <source>
        <dbReference type="EMBL" id="MPC49143.1"/>
    </source>
</evidence>
<proteinExistence type="predicted"/>
<dbReference type="OrthoDB" id="6380096at2759"/>
<dbReference type="EMBL" id="VSRR010008695">
    <property type="protein sequence ID" value="MPC49143.1"/>
    <property type="molecule type" value="Genomic_DNA"/>
</dbReference>
<name>A0A5B7FW01_PORTR</name>
<dbReference type="InterPro" id="IPR038269">
    <property type="entry name" value="SCAN_sf"/>
</dbReference>
<dbReference type="PANTHER" id="PTHR46888:SF1">
    <property type="entry name" value="RIBONUCLEASE H"/>
    <property type="match status" value="1"/>
</dbReference>
<reference evidence="2 3" key="1">
    <citation type="submission" date="2019-05" db="EMBL/GenBank/DDBJ databases">
        <title>Another draft genome of Portunus trituberculatus and its Hox gene families provides insights of decapod evolution.</title>
        <authorList>
            <person name="Jeong J.-H."/>
            <person name="Song I."/>
            <person name="Kim S."/>
            <person name="Choi T."/>
            <person name="Kim D."/>
            <person name="Ryu S."/>
            <person name="Kim W."/>
        </authorList>
    </citation>
    <scope>NUCLEOTIDE SEQUENCE [LARGE SCALE GENOMIC DNA]</scope>
    <source>
        <tissue evidence="2">Muscle</tissue>
    </source>
</reference>
<protein>
    <recommendedName>
        <fullName evidence="1">SCAN box domain-containing protein</fullName>
    </recommendedName>
</protein>
<evidence type="ECO:0000313" key="3">
    <source>
        <dbReference type="Proteomes" id="UP000324222"/>
    </source>
</evidence>
<accession>A0A5B7FW01</accession>
<feature type="domain" description="SCAN box" evidence="1">
    <location>
        <begin position="92"/>
        <end position="127"/>
    </location>
</feature>
<dbReference type="PANTHER" id="PTHR46888">
    <property type="entry name" value="ZINC KNUCKLE DOMAINCONTAINING PROTEIN-RELATED"/>
    <property type="match status" value="1"/>
</dbReference>
<comment type="caution">
    <text evidence="2">The sequence shown here is derived from an EMBL/GenBank/DDBJ whole genome shotgun (WGS) entry which is preliminary data.</text>
</comment>